<keyword evidence="2" id="KW-1185">Reference proteome</keyword>
<sequence>MVFTLQKSPCPCPTPTPDVRSDDLITPCEAYRPQKAIGAALAPARPMDFSPIKAICVREPAGSVDRPAWKFQQRRDAMGEEP</sequence>
<dbReference type="AlphaFoldDB" id="A0A9Q1F434"/>
<proteinExistence type="predicted"/>
<protein>
    <submittedName>
        <fullName evidence="1">Uncharacterized protein</fullName>
    </submittedName>
</protein>
<reference evidence="1" key="1">
    <citation type="journal article" date="2023" name="Science">
        <title>Genome structures resolve the early diversification of teleost fishes.</title>
        <authorList>
            <person name="Parey E."/>
            <person name="Louis A."/>
            <person name="Montfort J."/>
            <person name="Bouchez O."/>
            <person name="Roques C."/>
            <person name="Iampietro C."/>
            <person name="Lluch J."/>
            <person name="Castinel A."/>
            <person name="Donnadieu C."/>
            <person name="Desvignes T."/>
            <person name="Floi Bucao C."/>
            <person name="Jouanno E."/>
            <person name="Wen M."/>
            <person name="Mejri S."/>
            <person name="Dirks R."/>
            <person name="Jansen H."/>
            <person name="Henkel C."/>
            <person name="Chen W.J."/>
            <person name="Zahm M."/>
            <person name="Cabau C."/>
            <person name="Klopp C."/>
            <person name="Thompson A.W."/>
            <person name="Robinson-Rechavi M."/>
            <person name="Braasch I."/>
            <person name="Lecointre G."/>
            <person name="Bobe J."/>
            <person name="Postlethwait J.H."/>
            <person name="Berthelot C."/>
            <person name="Roest Crollius H."/>
            <person name="Guiguen Y."/>
        </authorList>
    </citation>
    <scope>NUCLEOTIDE SEQUENCE</scope>
    <source>
        <strain evidence="1">WJC10195</strain>
    </source>
</reference>
<organism evidence="1 2">
    <name type="scientific">Synaphobranchus kaupii</name>
    <name type="common">Kaup's arrowtooth eel</name>
    <dbReference type="NCBI Taxonomy" id="118154"/>
    <lineage>
        <taxon>Eukaryota</taxon>
        <taxon>Metazoa</taxon>
        <taxon>Chordata</taxon>
        <taxon>Craniata</taxon>
        <taxon>Vertebrata</taxon>
        <taxon>Euteleostomi</taxon>
        <taxon>Actinopterygii</taxon>
        <taxon>Neopterygii</taxon>
        <taxon>Teleostei</taxon>
        <taxon>Anguilliformes</taxon>
        <taxon>Synaphobranchidae</taxon>
        <taxon>Synaphobranchus</taxon>
    </lineage>
</organism>
<name>A0A9Q1F434_SYNKA</name>
<evidence type="ECO:0000313" key="2">
    <source>
        <dbReference type="Proteomes" id="UP001152622"/>
    </source>
</evidence>
<evidence type="ECO:0000313" key="1">
    <source>
        <dbReference type="EMBL" id="KAJ8350653.1"/>
    </source>
</evidence>
<dbReference type="EMBL" id="JAINUF010000009">
    <property type="protein sequence ID" value="KAJ8350653.1"/>
    <property type="molecule type" value="Genomic_DNA"/>
</dbReference>
<dbReference type="Proteomes" id="UP001152622">
    <property type="component" value="Chromosome 9"/>
</dbReference>
<accession>A0A9Q1F434</accession>
<comment type="caution">
    <text evidence="1">The sequence shown here is derived from an EMBL/GenBank/DDBJ whole genome shotgun (WGS) entry which is preliminary data.</text>
</comment>
<gene>
    <name evidence="1" type="ORF">SKAU_G00257830</name>
</gene>